<feature type="region of interest" description="Disordered" evidence="1">
    <location>
        <begin position="1"/>
        <end position="39"/>
    </location>
</feature>
<reference evidence="2" key="1">
    <citation type="submission" date="2019-03" db="EMBL/GenBank/DDBJ databases">
        <authorList>
            <person name="Mank J."/>
            <person name="Almeida P."/>
        </authorList>
    </citation>
    <scope>NUCLEOTIDE SEQUENCE</scope>
    <source>
        <strain evidence="2">78183</strain>
    </source>
</reference>
<organism evidence="2">
    <name type="scientific">Salix viminalis</name>
    <name type="common">Common osier</name>
    <name type="synonym">Basket willow</name>
    <dbReference type="NCBI Taxonomy" id="40686"/>
    <lineage>
        <taxon>Eukaryota</taxon>
        <taxon>Viridiplantae</taxon>
        <taxon>Streptophyta</taxon>
        <taxon>Embryophyta</taxon>
        <taxon>Tracheophyta</taxon>
        <taxon>Spermatophyta</taxon>
        <taxon>Magnoliopsida</taxon>
        <taxon>eudicotyledons</taxon>
        <taxon>Gunneridae</taxon>
        <taxon>Pentapetalae</taxon>
        <taxon>rosids</taxon>
        <taxon>fabids</taxon>
        <taxon>Malpighiales</taxon>
        <taxon>Salicaceae</taxon>
        <taxon>Saliceae</taxon>
        <taxon>Salix</taxon>
    </lineage>
</organism>
<name>A0A6N2M3A4_SALVM</name>
<protein>
    <submittedName>
        <fullName evidence="2">Uncharacterized protein</fullName>
    </submittedName>
</protein>
<evidence type="ECO:0000313" key="2">
    <source>
        <dbReference type="EMBL" id="VFU48374.1"/>
    </source>
</evidence>
<accession>A0A6N2M3A4</accession>
<gene>
    <name evidence="2" type="ORF">SVIM_LOCUS316285</name>
</gene>
<evidence type="ECO:0000256" key="1">
    <source>
        <dbReference type="SAM" id="MobiDB-lite"/>
    </source>
</evidence>
<sequence>MNLPKTVVSRAFHQEIANDTGGTMGSSSHSLNGPQQIDTTQTAINLERWLESHSHPSNAQGYAPSLLNIQNNRDIIEQGSTTAALQSSAGDPATSCFAAFSHHHDP</sequence>
<dbReference type="EMBL" id="CAADRP010001696">
    <property type="protein sequence ID" value="VFU48374.1"/>
    <property type="molecule type" value="Genomic_DNA"/>
</dbReference>
<dbReference type="AlphaFoldDB" id="A0A6N2M3A4"/>
<proteinExistence type="predicted"/>
<feature type="compositionally biased region" description="Polar residues" evidence="1">
    <location>
        <begin position="25"/>
        <end position="39"/>
    </location>
</feature>